<evidence type="ECO:0000256" key="1">
    <source>
        <dbReference type="PROSITE-ProRule" id="PRU00023"/>
    </source>
</evidence>
<dbReference type="InterPro" id="IPR019410">
    <property type="entry name" value="Methyltransf_16"/>
</dbReference>
<evidence type="ECO:0000313" key="3">
    <source>
        <dbReference type="Proteomes" id="UP001497744"/>
    </source>
</evidence>
<dbReference type="PANTHER" id="PTHR14614:SF132">
    <property type="entry name" value="PROTEIN-LYSINE METHYLTRANSFERASE C42C1.13"/>
    <property type="match status" value="1"/>
</dbReference>
<evidence type="ECO:0000313" key="2">
    <source>
        <dbReference type="EMBL" id="GIX63383.1"/>
    </source>
</evidence>
<dbReference type="GeneID" id="94194864"/>
<reference evidence="2 3" key="1">
    <citation type="submission" date="2021-06" db="EMBL/GenBank/DDBJ databases">
        <title>Genome sequence of Babesia caballi.</title>
        <authorList>
            <person name="Yamagishi J."/>
            <person name="Kidaka T."/>
            <person name="Ochi A."/>
        </authorList>
    </citation>
    <scope>NUCLEOTIDE SEQUENCE [LARGE SCALE GENOMIC DNA]</scope>
    <source>
        <strain evidence="2">USDA-D6B2</strain>
    </source>
</reference>
<name>A0AAV4LTW7_BABCB</name>
<keyword evidence="2" id="KW-0808">Transferase</keyword>
<keyword evidence="1" id="KW-0040">ANK repeat</keyword>
<feature type="repeat" description="ANK" evidence="1">
    <location>
        <begin position="80"/>
        <end position="112"/>
    </location>
</feature>
<dbReference type="Gene3D" id="1.25.40.20">
    <property type="entry name" value="Ankyrin repeat-containing domain"/>
    <property type="match status" value="1"/>
</dbReference>
<organism evidence="2 3">
    <name type="scientific">Babesia caballi</name>
    <dbReference type="NCBI Taxonomy" id="5871"/>
    <lineage>
        <taxon>Eukaryota</taxon>
        <taxon>Sar</taxon>
        <taxon>Alveolata</taxon>
        <taxon>Apicomplexa</taxon>
        <taxon>Aconoidasida</taxon>
        <taxon>Piroplasmida</taxon>
        <taxon>Babesiidae</taxon>
        <taxon>Babesia</taxon>
    </lineage>
</organism>
<dbReference type="SMART" id="SM00248">
    <property type="entry name" value="ANK"/>
    <property type="match status" value="3"/>
</dbReference>
<dbReference type="PROSITE" id="PS50088">
    <property type="entry name" value="ANK_REPEAT"/>
    <property type="match status" value="1"/>
</dbReference>
<comment type="caution">
    <text evidence="2">The sequence shown here is derived from an EMBL/GenBank/DDBJ whole genome shotgun (WGS) entry which is preliminary data.</text>
</comment>
<dbReference type="AlphaFoldDB" id="A0AAV4LTW7"/>
<dbReference type="GO" id="GO:0032259">
    <property type="term" value="P:methylation"/>
    <property type="evidence" value="ECO:0007669"/>
    <property type="project" value="UniProtKB-KW"/>
</dbReference>
<protein>
    <submittedName>
        <fullName evidence="2">Methyltransferase, putative</fullName>
    </submittedName>
</protein>
<proteinExistence type="predicted"/>
<dbReference type="RefSeq" id="XP_067715452.1">
    <property type="nucleotide sequence ID" value="XM_067859351.1"/>
</dbReference>
<dbReference type="Gene3D" id="3.40.50.150">
    <property type="entry name" value="Vaccinia Virus protein VP39"/>
    <property type="match status" value="1"/>
</dbReference>
<dbReference type="SUPFAM" id="SSF48403">
    <property type="entry name" value="Ankyrin repeat"/>
    <property type="match status" value="1"/>
</dbReference>
<dbReference type="SUPFAM" id="SSF53335">
    <property type="entry name" value="S-adenosyl-L-methionine-dependent methyltransferases"/>
    <property type="match status" value="1"/>
</dbReference>
<dbReference type="InterPro" id="IPR029063">
    <property type="entry name" value="SAM-dependent_MTases_sf"/>
</dbReference>
<keyword evidence="3" id="KW-1185">Reference proteome</keyword>
<dbReference type="InterPro" id="IPR036770">
    <property type="entry name" value="Ankyrin_rpt-contain_sf"/>
</dbReference>
<dbReference type="Pfam" id="PF12796">
    <property type="entry name" value="Ank_2"/>
    <property type="match status" value="1"/>
</dbReference>
<gene>
    <name evidence="2" type="ORF">BcabD6B2_28180</name>
</gene>
<dbReference type="GO" id="GO:0008168">
    <property type="term" value="F:methyltransferase activity"/>
    <property type="evidence" value="ECO:0007669"/>
    <property type="project" value="UniProtKB-KW"/>
</dbReference>
<keyword evidence="2" id="KW-0489">Methyltransferase</keyword>
<sequence length="477" mass="53137">MDQDTEDDSVDFNEEWLYCLRANELKDAVQLLKERLVTNISVVDVNGNGPLHYCCANNLPEAVVFLLQECKVDYCRPNRSGNTPLQWAVQTNSTEAVKQLLLHDYHVHSADYQSLERSDYFDTLEPCTLRDEFKLDDATKLHYNIADYPSTYADDNRLSIVTPNCFGKTILNDAFSARDENILHAILEHPAAAVLDQPAETSQPELPIERVTVHGVSGVVHTLQFSGADEATNQRQIKVRELEIKHEEILNSSSAEQDHTGQVIWETDIVCAHWVTALAGEGAFAGKRVLQLGSGCGLSGIALYVAAASSGKAPRALMFTDVCQETMRNLQFNVELNKLNSVDGVSVRTLDWTKPETWPRDAQGDLLAFDVVVGSDLVYDTNLVEPLTNVIQSLLGQAQGELFYAFRRTRSGSELVASALLTLGFDVQMQRPPREFQANPLTSGNDQVLQLFFPDLLADDYTILHARRLQTYTSDAQ</sequence>
<dbReference type="InterPro" id="IPR002110">
    <property type="entry name" value="Ankyrin_rpt"/>
</dbReference>
<accession>A0AAV4LTW7</accession>
<dbReference type="PANTHER" id="PTHR14614">
    <property type="entry name" value="HEPATOCELLULAR CARCINOMA-ASSOCIATED ANTIGEN"/>
    <property type="match status" value="1"/>
</dbReference>
<dbReference type="Proteomes" id="UP001497744">
    <property type="component" value="Unassembled WGS sequence"/>
</dbReference>
<dbReference type="Pfam" id="PF10294">
    <property type="entry name" value="Methyltransf_16"/>
    <property type="match status" value="1"/>
</dbReference>
<dbReference type="EMBL" id="BPLF01000002">
    <property type="protein sequence ID" value="GIX63383.1"/>
    <property type="molecule type" value="Genomic_DNA"/>
</dbReference>